<name>A0A4Q9LRZ4_9MICR</name>
<dbReference type="OrthoDB" id="29221at2759"/>
<protein>
    <submittedName>
        <fullName evidence="2">Uncharacterized protein</fullName>
    </submittedName>
</protein>
<feature type="region of interest" description="Disordered" evidence="1">
    <location>
        <begin position="949"/>
        <end position="1058"/>
    </location>
</feature>
<dbReference type="STRING" id="1176355.A0A4Q9LRZ4"/>
<dbReference type="Proteomes" id="UP000292282">
    <property type="component" value="Unassembled WGS sequence"/>
</dbReference>
<feature type="non-terminal residue" evidence="2">
    <location>
        <position position="1540"/>
    </location>
</feature>
<feature type="non-terminal residue" evidence="2">
    <location>
        <position position="1"/>
    </location>
</feature>
<comment type="caution">
    <text evidence="2">The sequence shown here is derived from an EMBL/GenBank/DDBJ whole genome shotgun (WGS) entry which is preliminary data.</text>
</comment>
<dbReference type="VEuPathDB" id="MicrosporidiaDB:CWI38_1881p0010"/>
<dbReference type="EMBL" id="PITK01001881">
    <property type="protein sequence ID" value="TBU10280.1"/>
    <property type="molecule type" value="Genomic_DNA"/>
</dbReference>
<feature type="compositionally biased region" description="Basic and acidic residues" evidence="1">
    <location>
        <begin position="951"/>
        <end position="969"/>
    </location>
</feature>
<feature type="region of interest" description="Disordered" evidence="1">
    <location>
        <begin position="721"/>
        <end position="744"/>
    </location>
</feature>
<feature type="compositionally biased region" description="Polar residues" evidence="1">
    <location>
        <begin position="725"/>
        <end position="744"/>
    </location>
</feature>
<accession>A0A4Q9LRZ4</accession>
<gene>
    <name evidence="2" type="ORF">CWI38_1881p0010</name>
</gene>
<proteinExistence type="predicted"/>
<evidence type="ECO:0000313" key="2">
    <source>
        <dbReference type="EMBL" id="TBU10280.1"/>
    </source>
</evidence>
<evidence type="ECO:0000313" key="3">
    <source>
        <dbReference type="Proteomes" id="UP000292282"/>
    </source>
</evidence>
<reference evidence="2 3" key="1">
    <citation type="submission" date="2017-12" db="EMBL/GenBank/DDBJ databases">
        <authorList>
            <person name="Pombert J.-F."/>
            <person name="Haag K.L."/>
            <person name="Ebert D."/>
        </authorList>
    </citation>
    <scope>NUCLEOTIDE SEQUENCE [LARGE SCALE GENOMIC DNA]</scope>
    <source>
        <strain evidence="2">IL-G-3</strain>
    </source>
</reference>
<feature type="compositionally biased region" description="Polar residues" evidence="1">
    <location>
        <begin position="986"/>
        <end position="1058"/>
    </location>
</feature>
<keyword evidence="3" id="KW-1185">Reference proteome</keyword>
<sequence>NNTTTYHPVNNTNTTNINLLLEKAFFILKRLVYLKWKYLINNTLIDTFIETVRILEEKFYFLDFLIKKMNKHFIRIFNTQITKNTLSFSFNPLYYIKYFPCYYDTSIVIRSIEISFIKALFQYFKTIKYSLVNKRCYLLKSVHNICLDTLFIEPSLEMCFNIYSVIFKGSLLTKIYNYYRGVKGNDGLEGVNDKDGFEGVSDRDEGYRGVNAIGGNIMGVSNNVDNYQGVRDKDGLEGVNEKDSLEGVSNNVDEQQGVNDKDGLEGVNDIGSNIMGVSNNVDEQQGVRDKDGFECVNEKDSLEGVSNNVDEQQGVSNNTNKQQGVNYNVDDYKDVSNNLYKQHPLINTLIEEIIELVLMGYLQCKDNIEFLRNEVLVNYSYFIEVESQMNKILLKDKSNDNTFTTSTYTPYINTPLSSNTHTLYSNTPLATSTYTPNINTPLSSNTHTLYSNTPLATNTYTPYINTPLSSNIPLPDILLIFLKGVNDLRIILDYLSYINKRCYLYNLINNNEIPLFTFKILNNKISIKECYKNKNMFINRSVNTFIVIYNTLESILREITYEPYNLYVLYDLLEIEDFIYKISVIKEVSSVIIKEIKSGVSDSRDIVEGVNDRRDIVEGVRDKGVLEGTKGVSYKEYELKGVSKGTDNYNPVNNLSNTQHPVNNLSINNNILTDNTHVLFINKYNTINTLLITISNRIKMEKKRYFDLFYNNSSNVDNINVNDNTPLSNSNADNTPLSNSNDDNTPLSNCINPNTPLTNCINPDTPLTNSINPNTPLSNCINPDTPLTTITTNNTPLPNTLPTINNTTTLSLPYINTLTFNTTTSYKSIINTLFTYNYNTINNTYEFLYKLKDNLLVLEYKYLIIKKVRNFLRLEEYLLIYRNIDFNTLKYFIYNIYSFIVNIKNKEEGLNEYENNSLRHVSVNYMKGICSDMYKEIKGMGLVLDSGEGVSDNRKGVNSRDRDSREGVSDNRNGFSSRDSREGVDHSSSNYKGFSKHSSNFKGVNDTSSTYKGVSESTYKQHPFNNTNIEQHPLNNTTYKQHPFNNNNIEQHPFNNNNIEQHPFNPNLSTILNNISLSLSFINLRLLTYFKVLEYLNTIINTNIGIRYFNMNMSLKCFISIFNEEVVNKIITYYKVESDINSYKRDVNLYISNVVLVREIGIEGVSNKVCGLEGVNDNRMEVGGVNGTRMNVGGVNNNRMEVGGVTNSSNNYRGLSNRECGLEGVTNSTNTYNPLNNNTTYNPLTNTTISYINKICNLKEIEEYLDDLYVKGEGLEKYIFKIKNELKGFKEEVLYSYNKEGGYEVGGVSESIGVGGGVNESIDDYKGVSSNTYSYKGVNGSIDDYKGVSNNRYNYKGVVNESIDDYKGVSNDTNEQQGFNKSTNEQQGVNNNTYDYHPVNTNINNYHPVSNTYNNSLIDSLFVSLRNTLNTLESYLYIIRELKGIQSTLIELYSILKNNTLETENINKIIEVYNLIGVSDRSILEGVNNNMLEGVGDSSILESVNNRNMLEGVNNSSKQQGVNNRNMLEGVNNNSMLEGV</sequence>
<evidence type="ECO:0000256" key="1">
    <source>
        <dbReference type="SAM" id="MobiDB-lite"/>
    </source>
</evidence>
<organism evidence="2 3">
    <name type="scientific">Hamiltosporidium tvaerminnensis</name>
    <dbReference type="NCBI Taxonomy" id="1176355"/>
    <lineage>
        <taxon>Eukaryota</taxon>
        <taxon>Fungi</taxon>
        <taxon>Fungi incertae sedis</taxon>
        <taxon>Microsporidia</taxon>
        <taxon>Dubosqiidae</taxon>
        <taxon>Hamiltosporidium</taxon>
    </lineage>
</organism>